<sequence length="32" mass="3525">MAQSEAAKIIEYSQVSFASWERTELTPSIPGP</sequence>
<organism evidence="1 2">
    <name type="scientific">Corchorus capsularis</name>
    <name type="common">Jute</name>
    <dbReference type="NCBI Taxonomy" id="210143"/>
    <lineage>
        <taxon>Eukaryota</taxon>
        <taxon>Viridiplantae</taxon>
        <taxon>Streptophyta</taxon>
        <taxon>Embryophyta</taxon>
        <taxon>Tracheophyta</taxon>
        <taxon>Spermatophyta</taxon>
        <taxon>Magnoliopsida</taxon>
        <taxon>eudicotyledons</taxon>
        <taxon>Gunneridae</taxon>
        <taxon>Pentapetalae</taxon>
        <taxon>rosids</taxon>
        <taxon>malvids</taxon>
        <taxon>Malvales</taxon>
        <taxon>Malvaceae</taxon>
        <taxon>Grewioideae</taxon>
        <taxon>Apeibeae</taxon>
        <taxon>Corchorus</taxon>
    </lineage>
</organism>
<dbReference type="Gramene" id="OMO87477">
    <property type="protein sequence ID" value="OMO87477"/>
    <property type="gene ID" value="CCACVL1_09005"/>
</dbReference>
<proteinExistence type="predicted"/>
<accession>A0A1R3IY21</accession>
<protein>
    <submittedName>
        <fullName evidence="1">Uncharacterized protein</fullName>
    </submittedName>
</protein>
<evidence type="ECO:0000313" key="1">
    <source>
        <dbReference type="EMBL" id="OMO87477.1"/>
    </source>
</evidence>
<comment type="caution">
    <text evidence="1">The sequence shown here is derived from an EMBL/GenBank/DDBJ whole genome shotgun (WGS) entry which is preliminary data.</text>
</comment>
<reference evidence="1 2" key="1">
    <citation type="submission" date="2013-09" db="EMBL/GenBank/DDBJ databases">
        <title>Corchorus capsularis genome sequencing.</title>
        <authorList>
            <person name="Alam M."/>
            <person name="Haque M.S."/>
            <person name="Islam M.S."/>
            <person name="Emdad E.M."/>
            <person name="Islam M.M."/>
            <person name="Ahmed B."/>
            <person name="Halim A."/>
            <person name="Hossen Q.M.M."/>
            <person name="Hossain M.Z."/>
            <person name="Ahmed R."/>
            <person name="Khan M.M."/>
            <person name="Islam R."/>
            <person name="Rashid M.M."/>
            <person name="Khan S.A."/>
            <person name="Rahman M.S."/>
            <person name="Alam M."/>
        </authorList>
    </citation>
    <scope>NUCLEOTIDE SEQUENCE [LARGE SCALE GENOMIC DNA]</scope>
    <source>
        <strain evidence="2">cv. CVL-1</strain>
        <tissue evidence="1">Whole seedling</tissue>
    </source>
</reference>
<dbReference type="AlphaFoldDB" id="A0A1R3IY21"/>
<evidence type="ECO:0000313" key="2">
    <source>
        <dbReference type="Proteomes" id="UP000188268"/>
    </source>
</evidence>
<name>A0A1R3IY21_COCAP</name>
<keyword evidence="2" id="KW-1185">Reference proteome</keyword>
<dbReference type="EMBL" id="AWWV01009211">
    <property type="protein sequence ID" value="OMO87477.1"/>
    <property type="molecule type" value="Genomic_DNA"/>
</dbReference>
<dbReference type="Proteomes" id="UP000188268">
    <property type="component" value="Unassembled WGS sequence"/>
</dbReference>
<gene>
    <name evidence="1" type="ORF">CCACVL1_09005</name>
</gene>